<keyword evidence="1" id="KW-0694">RNA-binding</keyword>
<dbReference type="InterPro" id="IPR050437">
    <property type="entry name" value="Ribos_protein_bS1-like"/>
</dbReference>
<evidence type="ECO:0000259" key="3">
    <source>
        <dbReference type="PROSITE" id="PS50126"/>
    </source>
</evidence>
<dbReference type="SUPFAM" id="SSF50249">
    <property type="entry name" value="Nucleic acid-binding proteins"/>
    <property type="match status" value="1"/>
</dbReference>
<dbReference type="Pfam" id="PF09371">
    <property type="entry name" value="Tex_N"/>
    <property type="match status" value="1"/>
</dbReference>
<dbReference type="PANTHER" id="PTHR10724:SF10">
    <property type="entry name" value="S1 RNA-BINDING DOMAIN-CONTAINING PROTEIN 1"/>
    <property type="match status" value="1"/>
</dbReference>
<dbReference type="EMBL" id="CP109106">
    <property type="protein sequence ID" value="WSB67796.1"/>
    <property type="molecule type" value="Genomic_DNA"/>
</dbReference>
<evidence type="ECO:0000313" key="4">
    <source>
        <dbReference type="EMBL" id="WSB67796.1"/>
    </source>
</evidence>
<dbReference type="InterPro" id="IPR023323">
    <property type="entry name" value="Tex-like_dom_sf"/>
</dbReference>
<dbReference type="InterPro" id="IPR032639">
    <property type="entry name" value="Tex_YqgF"/>
</dbReference>
<proteinExistence type="predicted"/>
<dbReference type="InterPro" id="IPR041692">
    <property type="entry name" value="HHH_9"/>
</dbReference>
<dbReference type="Pfam" id="PF12836">
    <property type="entry name" value="HHH_3"/>
    <property type="match status" value="1"/>
</dbReference>
<evidence type="ECO:0000256" key="1">
    <source>
        <dbReference type="PROSITE-ProRule" id="PRU00182"/>
    </source>
</evidence>
<dbReference type="InterPro" id="IPR044146">
    <property type="entry name" value="S1_Tex"/>
</dbReference>
<dbReference type="InterPro" id="IPR037027">
    <property type="entry name" value="YqgF/RNaseH-like_dom_sf"/>
</dbReference>
<feature type="compositionally biased region" description="Basic and acidic residues" evidence="2">
    <location>
        <begin position="744"/>
        <end position="784"/>
    </location>
</feature>
<dbReference type="Pfam" id="PF00575">
    <property type="entry name" value="S1"/>
    <property type="match status" value="1"/>
</dbReference>
<dbReference type="InterPro" id="IPR006641">
    <property type="entry name" value="YqgF/RNaseH-like_dom"/>
</dbReference>
<dbReference type="InterPro" id="IPR003029">
    <property type="entry name" value="S1_domain"/>
</dbReference>
<organism evidence="4 5">
    <name type="scientific">Streptomyces decoyicus</name>
    <dbReference type="NCBI Taxonomy" id="249567"/>
    <lineage>
        <taxon>Bacteria</taxon>
        <taxon>Bacillati</taxon>
        <taxon>Actinomycetota</taxon>
        <taxon>Actinomycetes</taxon>
        <taxon>Kitasatosporales</taxon>
        <taxon>Streptomycetaceae</taxon>
        <taxon>Streptomyces</taxon>
    </lineage>
</organism>
<dbReference type="PROSITE" id="PS50126">
    <property type="entry name" value="S1"/>
    <property type="match status" value="1"/>
</dbReference>
<dbReference type="SUPFAM" id="SSF47781">
    <property type="entry name" value="RuvA domain 2-like"/>
    <property type="match status" value="2"/>
</dbReference>
<feature type="region of interest" description="Disordered" evidence="2">
    <location>
        <begin position="734"/>
        <end position="850"/>
    </location>
</feature>
<dbReference type="SUPFAM" id="SSF53098">
    <property type="entry name" value="Ribonuclease H-like"/>
    <property type="match status" value="1"/>
</dbReference>
<dbReference type="SMART" id="SM00316">
    <property type="entry name" value="S1"/>
    <property type="match status" value="1"/>
</dbReference>
<reference evidence="4 5" key="1">
    <citation type="submission" date="2022-10" db="EMBL/GenBank/DDBJ databases">
        <title>The complete genomes of actinobacterial strains from the NBC collection.</title>
        <authorList>
            <person name="Joergensen T.S."/>
            <person name="Alvarez Arevalo M."/>
            <person name="Sterndorff E.B."/>
            <person name="Faurdal D."/>
            <person name="Vuksanovic O."/>
            <person name="Mourched A.-S."/>
            <person name="Charusanti P."/>
            <person name="Shaw S."/>
            <person name="Blin K."/>
            <person name="Weber T."/>
        </authorList>
    </citation>
    <scope>NUCLEOTIDE SEQUENCE [LARGE SCALE GENOMIC DNA]</scope>
    <source>
        <strain evidence="4 5">NBC 01774</strain>
    </source>
</reference>
<dbReference type="SMART" id="SM00732">
    <property type="entry name" value="YqgFc"/>
    <property type="match status" value="1"/>
</dbReference>
<dbReference type="InterPro" id="IPR012337">
    <property type="entry name" value="RNaseH-like_sf"/>
</dbReference>
<dbReference type="PANTHER" id="PTHR10724">
    <property type="entry name" value="30S RIBOSOMAL PROTEIN S1"/>
    <property type="match status" value="1"/>
</dbReference>
<dbReference type="Gene3D" id="1.10.150.310">
    <property type="entry name" value="Tex RuvX-like domain-like"/>
    <property type="match status" value="1"/>
</dbReference>
<evidence type="ECO:0000256" key="2">
    <source>
        <dbReference type="SAM" id="MobiDB-lite"/>
    </source>
</evidence>
<dbReference type="CDD" id="cd05685">
    <property type="entry name" value="S1_Tex"/>
    <property type="match status" value="1"/>
</dbReference>
<dbReference type="Gene3D" id="1.10.10.650">
    <property type="entry name" value="RuvA domain 2-like"/>
    <property type="match status" value="1"/>
</dbReference>
<dbReference type="Proteomes" id="UP001344251">
    <property type="component" value="Chromosome"/>
</dbReference>
<accession>A0ABZ1FCB4</accession>
<feature type="domain" description="S1 motif" evidence="3">
    <location>
        <begin position="661"/>
        <end position="730"/>
    </location>
</feature>
<dbReference type="PROSITE" id="PS50889">
    <property type="entry name" value="S4"/>
    <property type="match status" value="1"/>
</dbReference>
<name>A0ABZ1FCB4_9ACTN</name>
<dbReference type="Pfam" id="PF22706">
    <property type="entry name" value="Tex_central_region"/>
    <property type="match status" value="1"/>
</dbReference>
<dbReference type="InterPro" id="IPR018974">
    <property type="entry name" value="Tex-like_N"/>
</dbReference>
<dbReference type="RefSeq" id="WP_326617140.1">
    <property type="nucleotide sequence ID" value="NZ_CP109106.1"/>
</dbReference>
<dbReference type="Gene3D" id="3.30.420.140">
    <property type="entry name" value="YqgF/RNase H-like domain"/>
    <property type="match status" value="1"/>
</dbReference>
<dbReference type="Pfam" id="PF17674">
    <property type="entry name" value="HHH_9"/>
    <property type="match status" value="1"/>
</dbReference>
<dbReference type="Gene3D" id="2.40.50.140">
    <property type="entry name" value="Nucleic acid-binding proteins"/>
    <property type="match status" value="1"/>
</dbReference>
<dbReference type="SUPFAM" id="SSF158832">
    <property type="entry name" value="Tex N-terminal region-like"/>
    <property type="match status" value="1"/>
</dbReference>
<keyword evidence="5" id="KW-1185">Reference proteome</keyword>
<evidence type="ECO:0000313" key="5">
    <source>
        <dbReference type="Proteomes" id="UP001344251"/>
    </source>
</evidence>
<dbReference type="InterPro" id="IPR012340">
    <property type="entry name" value="NA-bd_OB-fold"/>
</dbReference>
<dbReference type="InterPro" id="IPR023319">
    <property type="entry name" value="Tex-like_HTH_dom_sf"/>
</dbReference>
<sequence>MTASTESIGALGTIEARIAGELGVKERQVKAAVELLDGGSTVPFIARYRKEATEMLDDAQLRSLEERLRYLRELEERRTAILESVRSQGKLDAALEAQIRGAESKARLEDIYLPFKPKRRTKAQIAREAGLEPLADGLLSDPSVDPAAAAAAFVDDGKGVADPAAALEGARAILTERFSEDADLIGELRERMWSRGRVAAKVREGKEEAGAKFADYFDFAEPFTELPSHRVLAMFRGEKEEVLDLALEPEDPSAATEGPSSYERSIAHRFDITDRGRPGDKWLQDTVRWAWRTRVQVHLGIDLRLRLRQAAEDEAVRVFASNLRDLLLAAPAGTRATMGLDPGFRTGVKVAVVDATGKVAATETIYPHVPQQKWDASLATLAKLAREHDVELIAIGNGTASRETDKLAADLIAAQPELKLTKVMVSEAGASVYSASAFASQELPELDVSLRGAVSIARRLQDPLAELVKIDPKSIGVGQYQHDLSEVKLSRSLDAVVEDCVNGVGVDVNTASAPLLSRVSGIGSGLAENIVAHRDGNGPFRSRKALKDVARLGPKAYEQCAGFLRIRGGDDPLDASSVHPEAYPVVRRMVKSADTEVGSLIGNPTVLRTLKAADFVDDSFGLPTVGDILQELEKPGRDPRPVFKTATFKEGVEKIGDLAPGMLLEGVVTNVAAFGAFVDVGVHQDGLVHVSAMSKTFVKDPRDVVKPGDIVRVKVLDIDIPRKRISLTLRLDDEHGKGAATGGGERRGSAGGGERRGGASGGERRGSAGGGERRGGASGGERRGGAGGSGAGGGRGPREGGRGGAPRQRQGGGGQRGGDRQGRRDAGPANDAMADALRRAGLLGKERGGR</sequence>
<dbReference type="InterPro" id="IPR055179">
    <property type="entry name" value="Tex-like_central_region"/>
</dbReference>
<dbReference type="Pfam" id="PF16921">
    <property type="entry name" value="Tex_YqgF"/>
    <property type="match status" value="1"/>
</dbReference>
<feature type="compositionally biased region" description="Basic and acidic residues" evidence="2">
    <location>
        <begin position="817"/>
        <end position="826"/>
    </location>
</feature>
<protein>
    <submittedName>
        <fullName evidence="4">RNA-binding transcriptional accessory protein</fullName>
    </submittedName>
</protein>
<gene>
    <name evidence="4" type="ORF">OG863_07380</name>
</gene>
<dbReference type="InterPro" id="IPR010994">
    <property type="entry name" value="RuvA_2-like"/>
</dbReference>
<dbReference type="Gene3D" id="1.10.3500.10">
    <property type="entry name" value="Tex N-terminal region-like"/>
    <property type="match status" value="1"/>
</dbReference>
<feature type="compositionally biased region" description="Gly residues" evidence="2">
    <location>
        <begin position="785"/>
        <end position="795"/>
    </location>
</feature>